<dbReference type="AlphaFoldDB" id="A0A7K0CHJ1"/>
<evidence type="ECO:0000313" key="2">
    <source>
        <dbReference type="Proteomes" id="UP000466345"/>
    </source>
</evidence>
<dbReference type="Pfam" id="PF13181">
    <property type="entry name" value="TPR_8"/>
    <property type="match status" value="2"/>
</dbReference>
<dbReference type="Proteomes" id="UP000466345">
    <property type="component" value="Unassembled WGS sequence"/>
</dbReference>
<proteinExistence type="predicted"/>
<sequence length="931" mass="100138">MSDRIEEIRAAVRENDQEPEGPARNARAERLLAEAEETGDRPLLVTALFNLLSAYTYSLEKDKMFVPFARVLRMWDERPEDFGWYETHHLHWVFKWVSSDMLDQPHIPLASVEKWQTEMEHRYRLAGHSERAVRQGDLRIARHVGDLARAEAAYDAWQAADRDQMADCHACELHLQGSWLAERERYEQALTAWQPVFDGQFTCLHEPHAVLASSLLPLLRLGRADEARSHHLRGWRLVRQTDSMRGAVADHVEFCALTGNEARGLELLAERPAYFTDSGDPESQMAYLAVAALLMDRLVALGHGGQPVPGPAGREWTADALAGHARREALALAARFDARNGTDRVSAGLRQRLDRAPLVERLPLGVRATRLSPAAVAAPAPSPVRDFATLYDEARRLSAELRPGADDAWAAAERAAEREGADLGPLERAELTAHRAARPEVGDTEAAELLDAAAGLYEEAKAPGKAAATRARAAYARALTGESERALDACTAALGAVRALHAAGGAEARDVRTALTARARILCAQESPDAADALRELIAAAGSGEADAAARASEAYTRLGDLAGRREDLAEAAACYRRAAEAADGAGLAWLAVAPHAQLAEVSAHLDDPETAERSALAALEHGAALLAPAGFARLHGLLADLYADTGRPREAVEHSLSAAHWADEAGLSEGPGAWARFRLGGLYRHLGRLDEAVAVLEAALVDLTPETHGDGAVVQAHWWLGDCLVERGGHREAAEHYLRGAAIAEGWPEQTDHARLAHLAAGALEGAGLDDEALKAFERAGELWRAVGDAAGLVKSIRARAWLAAREDTAAGLALMEQAVTECADTPDGMLGDTLRQAAELLYRDAGDEAGHLRALAYAERAAAAHRTAGDAGKAASAEILAAWIESDADRGDAARERARRVIDGYAGDDSEQARELCEEAENVIGYVAS</sequence>
<accession>A0A7K0CHJ1</accession>
<name>A0A7K0CHJ1_9ACTN</name>
<dbReference type="InterPro" id="IPR011990">
    <property type="entry name" value="TPR-like_helical_dom_sf"/>
</dbReference>
<dbReference type="SMART" id="SM00028">
    <property type="entry name" value="TPR"/>
    <property type="match status" value="4"/>
</dbReference>
<gene>
    <name evidence="1" type="ORF">SRB5_23470</name>
</gene>
<dbReference type="EMBL" id="WEGJ01000005">
    <property type="protein sequence ID" value="MQY12214.1"/>
    <property type="molecule type" value="Genomic_DNA"/>
</dbReference>
<evidence type="ECO:0008006" key="3">
    <source>
        <dbReference type="Google" id="ProtNLM"/>
    </source>
</evidence>
<reference evidence="1 2" key="1">
    <citation type="submission" date="2019-10" db="EMBL/GenBank/DDBJ databases">
        <title>Streptomyces smaragdinus sp. nov. and Streptomyces fabii sp. nov., isolated from the gut of fungus growing-termite Macrotermes natalensis.</title>
        <authorList>
            <person name="Schwitalla J."/>
            <person name="Benndorf R."/>
            <person name="Martin K."/>
            <person name="De Beer W."/>
            <person name="Kaster A.-K."/>
            <person name="Vollmers J."/>
            <person name="Poulsen M."/>
            <person name="Beemelmanns C."/>
        </authorList>
    </citation>
    <scope>NUCLEOTIDE SEQUENCE [LARGE SCALE GENOMIC DNA]</scope>
    <source>
        <strain evidence="1 2">RB5</strain>
    </source>
</reference>
<keyword evidence="2" id="KW-1185">Reference proteome</keyword>
<comment type="caution">
    <text evidence="1">The sequence shown here is derived from an EMBL/GenBank/DDBJ whole genome shotgun (WGS) entry which is preliminary data.</text>
</comment>
<dbReference type="Gene3D" id="1.25.40.10">
    <property type="entry name" value="Tetratricopeptide repeat domain"/>
    <property type="match status" value="2"/>
</dbReference>
<organism evidence="1 2">
    <name type="scientific">Streptomyces smaragdinus</name>
    <dbReference type="NCBI Taxonomy" id="2585196"/>
    <lineage>
        <taxon>Bacteria</taxon>
        <taxon>Bacillati</taxon>
        <taxon>Actinomycetota</taxon>
        <taxon>Actinomycetes</taxon>
        <taxon>Kitasatosporales</taxon>
        <taxon>Streptomycetaceae</taxon>
        <taxon>Streptomyces</taxon>
    </lineage>
</organism>
<evidence type="ECO:0000313" key="1">
    <source>
        <dbReference type="EMBL" id="MQY12214.1"/>
    </source>
</evidence>
<dbReference type="OrthoDB" id="56388at2"/>
<dbReference type="RefSeq" id="WP_153451573.1">
    <property type="nucleotide sequence ID" value="NZ_WEGJ01000005.1"/>
</dbReference>
<protein>
    <recommendedName>
        <fullName evidence="3">Tetratricopeptide repeat protein</fullName>
    </recommendedName>
</protein>
<dbReference type="SUPFAM" id="SSF48452">
    <property type="entry name" value="TPR-like"/>
    <property type="match status" value="2"/>
</dbReference>
<dbReference type="InterPro" id="IPR019734">
    <property type="entry name" value="TPR_rpt"/>
</dbReference>